<keyword evidence="9" id="KW-0732">Signal</keyword>
<dbReference type="GO" id="GO:0006730">
    <property type="term" value="P:one-carbon metabolic process"/>
    <property type="evidence" value="ECO:0007669"/>
    <property type="project" value="UniProtKB-KW"/>
</dbReference>
<dbReference type="Pfam" id="PF00186">
    <property type="entry name" value="DHFR_1"/>
    <property type="match status" value="1"/>
</dbReference>
<comment type="pathway">
    <text evidence="1">Cofactor biosynthesis; tetrahydrofolate biosynthesis; 5,6,7,8-tetrahydrofolate from 7,8-dihydrofolate: step 1/1.</text>
</comment>
<dbReference type="GO" id="GO:0050661">
    <property type="term" value="F:NADP binding"/>
    <property type="evidence" value="ECO:0007669"/>
    <property type="project" value="InterPro"/>
</dbReference>
<evidence type="ECO:0000256" key="5">
    <source>
        <dbReference type="ARBA" id="ARBA00022857"/>
    </source>
</evidence>
<gene>
    <name evidence="11" type="ORF">K491DRAFT_604319</name>
</gene>
<dbReference type="GO" id="GO:0004146">
    <property type="term" value="F:dihydrofolate reductase activity"/>
    <property type="evidence" value="ECO:0007669"/>
    <property type="project" value="UniProtKB-EC"/>
</dbReference>
<dbReference type="GO" id="GO:0046452">
    <property type="term" value="P:dihydrofolate metabolic process"/>
    <property type="evidence" value="ECO:0007669"/>
    <property type="project" value="TreeGrafter"/>
</dbReference>
<evidence type="ECO:0000256" key="6">
    <source>
        <dbReference type="ARBA" id="ARBA00023002"/>
    </source>
</evidence>
<dbReference type="PROSITE" id="PS51330">
    <property type="entry name" value="DHFR_2"/>
    <property type="match status" value="1"/>
</dbReference>
<sequence>MPPPNPRSLPLTLILAATPSLGIGQAGQLPWPSLKSEMGYFARVTKRVPPNPASATASASTSTSTTTTTTRKRMNAVVMGRKTWDSIPERFRPLKGRVNVVVTRNPEALDWRAGAGKKEGGEGEEGPVVVSSVSAALERLQTSRGSGSVDLQVERVFVIGGASIYKAALELPQCERVLLTDIKREFECDTFFPLELGGEEGGQLGWKRRSKAELESWVGEDVDDALEEKGVRFEFVMFEREVGG</sequence>
<accession>A0A6A6SYR5</accession>
<feature type="signal peptide" evidence="9">
    <location>
        <begin position="1"/>
        <end position="24"/>
    </location>
</feature>
<name>A0A6A6SYR5_9PLEO</name>
<dbReference type="Proteomes" id="UP000799324">
    <property type="component" value="Unassembled WGS sequence"/>
</dbReference>
<dbReference type="InterPro" id="IPR001796">
    <property type="entry name" value="DHFR_dom"/>
</dbReference>
<dbReference type="GO" id="GO:0046654">
    <property type="term" value="P:tetrahydrofolate biosynthetic process"/>
    <property type="evidence" value="ECO:0007669"/>
    <property type="project" value="UniProtKB-UniPathway"/>
</dbReference>
<dbReference type="EMBL" id="MU004395">
    <property type="protein sequence ID" value="KAF2652712.1"/>
    <property type="molecule type" value="Genomic_DNA"/>
</dbReference>
<dbReference type="PRINTS" id="PR00070">
    <property type="entry name" value="DHFR"/>
</dbReference>
<keyword evidence="5" id="KW-0521">NADP</keyword>
<evidence type="ECO:0000256" key="9">
    <source>
        <dbReference type="SAM" id="SignalP"/>
    </source>
</evidence>
<feature type="compositionally biased region" description="Low complexity" evidence="8">
    <location>
        <begin position="53"/>
        <end position="69"/>
    </location>
</feature>
<organism evidence="11 12">
    <name type="scientific">Lophiostoma macrostomum CBS 122681</name>
    <dbReference type="NCBI Taxonomy" id="1314788"/>
    <lineage>
        <taxon>Eukaryota</taxon>
        <taxon>Fungi</taxon>
        <taxon>Dikarya</taxon>
        <taxon>Ascomycota</taxon>
        <taxon>Pezizomycotina</taxon>
        <taxon>Dothideomycetes</taxon>
        <taxon>Pleosporomycetidae</taxon>
        <taxon>Pleosporales</taxon>
        <taxon>Lophiostomataceae</taxon>
        <taxon>Lophiostoma</taxon>
    </lineage>
</organism>
<dbReference type="EC" id="1.5.1.3" evidence="2"/>
<dbReference type="UniPathway" id="UPA00077">
    <property type="reaction ID" value="UER00158"/>
</dbReference>
<dbReference type="CDD" id="cd00209">
    <property type="entry name" value="DHFR"/>
    <property type="match status" value="1"/>
</dbReference>
<evidence type="ECO:0000313" key="12">
    <source>
        <dbReference type="Proteomes" id="UP000799324"/>
    </source>
</evidence>
<evidence type="ECO:0000256" key="1">
    <source>
        <dbReference type="ARBA" id="ARBA00004903"/>
    </source>
</evidence>
<keyword evidence="4" id="KW-0554">One-carbon metabolism</keyword>
<dbReference type="AlphaFoldDB" id="A0A6A6SYR5"/>
<dbReference type="InterPro" id="IPR012259">
    <property type="entry name" value="DHFR"/>
</dbReference>
<dbReference type="InterPro" id="IPR017925">
    <property type="entry name" value="DHFR_CS"/>
</dbReference>
<evidence type="ECO:0000259" key="10">
    <source>
        <dbReference type="PROSITE" id="PS51330"/>
    </source>
</evidence>
<dbReference type="PROSITE" id="PS00075">
    <property type="entry name" value="DHFR_1"/>
    <property type="match status" value="1"/>
</dbReference>
<dbReference type="Gene3D" id="3.40.430.10">
    <property type="entry name" value="Dihydrofolate Reductase, subunit A"/>
    <property type="match status" value="1"/>
</dbReference>
<evidence type="ECO:0000256" key="2">
    <source>
        <dbReference type="ARBA" id="ARBA00012856"/>
    </source>
</evidence>
<evidence type="ECO:0000256" key="7">
    <source>
        <dbReference type="RuleBase" id="RU004474"/>
    </source>
</evidence>
<dbReference type="OrthoDB" id="414698at2759"/>
<keyword evidence="6" id="KW-0560">Oxidoreductase</keyword>
<dbReference type="InterPro" id="IPR024072">
    <property type="entry name" value="DHFR-like_dom_sf"/>
</dbReference>
<dbReference type="GO" id="GO:0046655">
    <property type="term" value="P:folic acid metabolic process"/>
    <property type="evidence" value="ECO:0007669"/>
    <property type="project" value="TreeGrafter"/>
</dbReference>
<keyword evidence="12" id="KW-1185">Reference proteome</keyword>
<feature type="domain" description="DHFR" evidence="10">
    <location>
        <begin position="10"/>
        <end position="240"/>
    </location>
</feature>
<evidence type="ECO:0000256" key="3">
    <source>
        <dbReference type="ARBA" id="ARBA00018886"/>
    </source>
</evidence>
<evidence type="ECO:0000313" key="11">
    <source>
        <dbReference type="EMBL" id="KAF2652712.1"/>
    </source>
</evidence>
<comment type="similarity">
    <text evidence="7">Belongs to the dihydrofolate reductase family.</text>
</comment>
<dbReference type="PANTHER" id="PTHR48069">
    <property type="entry name" value="DIHYDROFOLATE REDUCTASE"/>
    <property type="match status" value="1"/>
</dbReference>
<reference evidence="11" key="1">
    <citation type="journal article" date="2020" name="Stud. Mycol.">
        <title>101 Dothideomycetes genomes: a test case for predicting lifestyles and emergence of pathogens.</title>
        <authorList>
            <person name="Haridas S."/>
            <person name="Albert R."/>
            <person name="Binder M."/>
            <person name="Bloem J."/>
            <person name="Labutti K."/>
            <person name="Salamov A."/>
            <person name="Andreopoulos B."/>
            <person name="Baker S."/>
            <person name="Barry K."/>
            <person name="Bills G."/>
            <person name="Bluhm B."/>
            <person name="Cannon C."/>
            <person name="Castanera R."/>
            <person name="Culley D."/>
            <person name="Daum C."/>
            <person name="Ezra D."/>
            <person name="Gonzalez J."/>
            <person name="Henrissat B."/>
            <person name="Kuo A."/>
            <person name="Liang C."/>
            <person name="Lipzen A."/>
            <person name="Lutzoni F."/>
            <person name="Magnuson J."/>
            <person name="Mondo S."/>
            <person name="Nolan M."/>
            <person name="Ohm R."/>
            <person name="Pangilinan J."/>
            <person name="Park H.-J."/>
            <person name="Ramirez L."/>
            <person name="Alfaro M."/>
            <person name="Sun H."/>
            <person name="Tritt A."/>
            <person name="Yoshinaga Y."/>
            <person name="Zwiers L.-H."/>
            <person name="Turgeon B."/>
            <person name="Goodwin S."/>
            <person name="Spatafora J."/>
            <person name="Crous P."/>
            <person name="Grigoriev I."/>
        </authorList>
    </citation>
    <scope>NUCLEOTIDE SEQUENCE</scope>
    <source>
        <strain evidence="11">CBS 122681</strain>
    </source>
</reference>
<dbReference type="PANTHER" id="PTHR48069:SF3">
    <property type="entry name" value="DIHYDROFOLATE REDUCTASE"/>
    <property type="match status" value="1"/>
</dbReference>
<dbReference type="GO" id="GO:0005739">
    <property type="term" value="C:mitochondrion"/>
    <property type="evidence" value="ECO:0007669"/>
    <property type="project" value="TreeGrafter"/>
</dbReference>
<evidence type="ECO:0000256" key="4">
    <source>
        <dbReference type="ARBA" id="ARBA00022563"/>
    </source>
</evidence>
<feature type="chain" id="PRO_5025336769" description="Dihydrofolate reductase" evidence="9">
    <location>
        <begin position="25"/>
        <end position="244"/>
    </location>
</feature>
<evidence type="ECO:0000256" key="8">
    <source>
        <dbReference type="SAM" id="MobiDB-lite"/>
    </source>
</evidence>
<feature type="region of interest" description="Disordered" evidence="8">
    <location>
        <begin position="49"/>
        <end position="72"/>
    </location>
</feature>
<dbReference type="SUPFAM" id="SSF53597">
    <property type="entry name" value="Dihydrofolate reductase-like"/>
    <property type="match status" value="1"/>
</dbReference>
<proteinExistence type="inferred from homology"/>
<protein>
    <recommendedName>
        <fullName evidence="3">Dihydrofolate reductase</fullName>
        <ecNumber evidence="2">1.5.1.3</ecNumber>
    </recommendedName>
</protein>